<accession>A0A8C6ZQF3</accession>
<dbReference type="Proteomes" id="UP000694420">
    <property type="component" value="Unplaced"/>
</dbReference>
<keyword evidence="3" id="KW-1185">Reference proteome</keyword>
<dbReference type="InterPro" id="IPR036045">
    <property type="entry name" value="Sec1-like_sf"/>
</dbReference>
<keyword evidence="1" id="KW-0732">Signal</keyword>
<protein>
    <recommendedName>
        <fullName evidence="4">ESPL1 protein</fullName>
    </recommendedName>
</protein>
<evidence type="ECO:0000256" key="1">
    <source>
        <dbReference type="SAM" id="SignalP"/>
    </source>
</evidence>
<sequence>RLGPLWVLVLDAASTRMVSACCKMSDILSEGVTSEPSTCCSPRRRW</sequence>
<organism evidence="2 3">
    <name type="scientific">Nothoprocta perdicaria</name>
    <name type="common">Chilean tinamou</name>
    <name type="synonym">Crypturus perdicarius</name>
    <dbReference type="NCBI Taxonomy" id="30464"/>
    <lineage>
        <taxon>Eukaryota</taxon>
        <taxon>Metazoa</taxon>
        <taxon>Chordata</taxon>
        <taxon>Craniata</taxon>
        <taxon>Vertebrata</taxon>
        <taxon>Euteleostomi</taxon>
        <taxon>Archelosauria</taxon>
        <taxon>Archosauria</taxon>
        <taxon>Dinosauria</taxon>
        <taxon>Saurischia</taxon>
        <taxon>Theropoda</taxon>
        <taxon>Coelurosauria</taxon>
        <taxon>Aves</taxon>
        <taxon>Palaeognathae</taxon>
        <taxon>Tinamiformes</taxon>
        <taxon>Tinamidae</taxon>
        <taxon>Nothoprocta</taxon>
    </lineage>
</organism>
<dbReference type="AlphaFoldDB" id="A0A8C6ZQF3"/>
<evidence type="ECO:0000313" key="3">
    <source>
        <dbReference type="Proteomes" id="UP000694420"/>
    </source>
</evidence>
<dbReference type="SUPFAM" id="SSF56815">
    <property type="entry name" value="Sec1/munc18-like (SM) proteins"/>
    <property type="match status" value="1"/>
</dbReference>
<dbReference type="Ensembl" id="ENSNPET00000017976.1">
    <property type="protein sequence ID" value="ENSNPEP00000017544.1"/>
    <property type="gene ID" value="ENSNPEG00000013041.1"/>
</dbReference>
<dbReference type="InterPro" id="IPR043154">
    <property type="entry name" value="Sec-1-like_dom1"/>
</dbReference>
<evidence type="ECO:0008006" key="4">
    <source>
        <dbReference type="Google" id="ProtNLM"/>
    </source>
</evidence>
<feature type="signal peptide" evidence="1">
    <location>
        <begin position="1"/>
        <end position="20"/>
    </location>
</feature>
<evidence type="ECO:0000313" key="2">
    <source>
        <dbReference type="Ensembl" id="ENSNPEP00000017544.1"/>
    </source>
</evidence>
<name>A0A8C6ZQF3_NOTPE</name>
<feature type="chain" id="PRO_5034990956" description="ESPL1 protein" evidence="1">
    <location>
        <begin position="21"/>
        <end position="46"/>
    </location>
</feature>
<proteinExistence type="predicted"/>
<reference evidence="2" key="1">
    <citation type="submission" date="2025-08" db="UniProtKB">
        <authorList>
            <consortium name="Ensembl"/>
        </authorList>
    </citation>
    <scope>IDENTIFICATION</scope>
</reference>
<reference evidence="2" key="2">
    <citation type="submission" date="2025-09" db="UniProtKB">
        <authorList>
            <consortium name="Ensembl"/>
        </authorList>
    </citation>
    <scope>IDENTIFICATION</scope>
</reference>
<dbReference type="Gene3D" id="3.40.50.2060">
    <property type="match status" value="1"/>
</dbReference>